<evidence type="ECO:0008006" key="3">
    <source>
        <dbReference type="Google" id="ProtNLM"/>
    </source>
</evidence>
<dbReference type="AlphaFoldDB" id="A0A923N1F6"/>
<reference evidence="1 2" key="1">
    <citation type="submission" date="2020-08" db="EMBL/GenBank/DDBJ databases">
        <title>Description of novel Flavobacterium F-392 isolate.</title>
        <authorList>
            <person name="Saticioglu I.B."/>
            <person name="Duman M."/>
            <person name="Altun S."/>
        </authorList>
    </citation>
    <scope>NUCLEOTIDE SEQUENCE [LARGE SCALE GENOMIC DNA]</scope>
    <source>
        <strain evidence="1 2">F-392</strain>
    </source>
</reference>
<name>A0A923N1F6_9FLAO</name>
<sequence length="176" mass="20752">MNEEFYKKVANSNAYRASRDENALFVLTDSRLFPDLLQIGLDTFDKNHFKACWIMEIVLEKQLHLLTDYLDDFCRQLSHFNNESALRSISKICLFLSQHISLTPLQEEQITESCLDWLIEEKRKVATKAYAIRTLFEIGKKHPWIYPQLERILTDDYPKYSAGYKAVAREILKKIK</sequence>
<proteinExistence type="predicted"/>
<organism evidence="1 2">
    <name type="scientific">Flavobacterium muglaense</name>
    <dbReference type="NCBI Taxonomy" id="2764716"/>
    <lineage>
        <taxon>Bacteria</taxon>
        <taxon>Pseudomonadati</taxon>
        <taxon>Bacteroidota</taxon>
        <taxon>Flavobacteriia</taxon>
        <taxon>Flavobacteriales</taxon>
        <taxon>Flavobacteriaceae</taxon>
        <taxon>Flavobacterium</taxon>
    </lineage>
</organism>
<gene>
    <name evidence="1" type="ORF">H8R25_17430</name>
</gene>
<accession>A0A923N1F6</accession>
<keyword evidence="2" id="KW-1185">Reference proteome</keyword>
<dbReference type="EMBL" id="JACRUL010000085">
    <property type="protein sequence ID" value="MBC5846198.1"/>
    <property type="molecule type" value="Genomic_DNA"/>
</dbReference>
<evidence type="ECO:0000313" key="2">
    <source>
        <dbReference type="Proteomes" id="UP000641454"/>
    </source>
</evidence>
<comment type="caution">
    <text evidence="1">The sequence shown here is derived from an EMBL/GenBank/DDBJ whole genome shotgun (WGS) entry which is preliminary data.</text>
</comment>
<dbReference type="RefSeq" id="WP_187021608.1">
    <property type="nucleotide sequence ID" value="NZ_JACRUK010000043.1"/>
</dbReference>
<dbReference type="Proteomes" id="UP000641454">
    <property type="component" value="Unassembled WGS sequence"/>
</dbReference>
<protein>
    <recommendedName>
        <fullName evidence="3">Adenylosuccinate lyase</fullName>
    </recommendedName>
</protein>
<evidence type="ECO:0000313" key="1">
    <source>
        <dbReference type="EMBL" id="MBC5846198.1"/>
    </source>
</evidence>